<dbReference type="SUPFAM" id="SSF52821">
    <property type="entry name" value="Rhodanese/Cell cycle control phosphatase"/>
    <property type="match status" value="2"/>
</dbReference>
<feature type="domain" description="Rhodanese" evidence="4">
    <location>
        <begin position="39"/>
        <end position="156"/>
    </location>
</feature>
<reference evidence="5 6" key="1">
    <citation type="submission" date="2016-05" db="EMBL/GenBank/DDBJ databases">
        <title>Nuclear genome of Blastocystis sp. subtype 1 NandII.</title>
        <authorList>
            <person name="Gentekaki E."/>
            <person name="Curtis B."/>
            <person name="Stairs C."/>
            <person name="Eme L."/>
            <person name="Herman E."/>
            <person name="Klimes V."/>
            <person name="Arias M.C."/>
            <person name="Elias M."/>
            <person name="Hilliou F."/>
            <person name="Klute M."/>
            <person name="Malik S.-B."/>
            <person name="Pightling A."/>
            <person name="Rachubinski R."/>
            <person name="Salas D."/>
            <person name="Schlacht A."/>
            <person name="Suga H."/>
            <person name="Archibald J."/>
            <person name="Ball S.G."/>
            <person name="Clark G."/>
            <person name="Dacks J."/>
            <person name="Van Der Giezen M."/>
            <person name="Tsaousis A."/>
            <person name="Roger A."/>
        </authorList>
    </citation>
    <scope>NUCLEOTIDE SEQUENCE [LARGE SCALE GENOMIC DNA]</scope>
    <source>
        <strain evidence="6">ATCC 50177 / NandII</strain>
    </source>
</reference>
<dbReference type="AlphaFoldDB" id="A0A196S7B9"/>
<dbReference type="InterPro" id="IPR001763">
    <property type="entry name" value="Rhodanese-like_dom"/>
</dbReference>
<proteinExistence type="predicted"/>
<comment type="caution">
    <text evidence="5">The sequence shown here is derived from an EMBL/GenBank/DDBJ whole genome shotgun (WGS) entry which is preliminary data.</text>
</comment>
<keyword evidence="6" id="KW-1185">Reference proteome</keyword>
<feature type="domain" description="Rhodanese" evidence="4">
    <location>
        <begin position="198"/>
        <end position="314"/>
    </location>
</feature>
<evidence type="ECO:0000313" key="5">
    <source>
        <dbReference type="EMBL" id="OAO12933.1"/>
    </source>
</evidence>
<accession>A0A196S7B9</accession>
<dbReference type="Pfam" id="PF00581">
    <property type="entry name" value="Rhodanese"/>
    <property type="match status" value="2"/>
</dbReference>
<name>A0A196S7B9_BLAHN</name>
<dbReference type="SMART" id="SM00450">
    <property type="entry name" value="RHOD"/>
    <property type="match status" value="2"/>
</dbReference>
<dbReference type="PROSITE" id="PS00683">
    <property type="entry name" value="RHODANESE_2"/>
    <property type="match status" value="1"/>
</dbReference>
<gene>
    <name evidence="5" type="ORF">AV274_5392</name>
</gene>
<protein>
    <recommendedName>
        <fullName evidence="3">Sulfurtransferase</fullName>
    </recommendedName>
</protein>
<dbReference type="EMBL" id="LXWW01000494">
    <property type="protein sequence ID" value="OAO12933.1"/>
    <property type="molecule type" value="Genomic_DNA"/>
</dbReference>
<dbReference type="InterPro" id="IPR045078">
    <property type="entry name" value="TST/MPST-like"/>
</dbReference>
<dbReference type="OrthoDB" id="270167at2759"/>
<dbReference type="InterPro" id="IPR001307">
    <property type="entry name" value="Thiosulphate_STrfase_CS"/>
</dbReference>
<dbReference type="Gene3D" id="3.40.250.10">
    <property type="entry name" value="Rhodanese-like domain"/>
    <property type="match status" value="2"/>
</dbReference>
<dbReference type="PANTHER" id="PTHR11364:SF27">
    <property type="entry name" value="SULFURTRANSFERASE"/>
    <property type="match status" value="1"/>
</dbReference>
<evidence type="ECO:0000259" key="4">
    <source>
        <dbReference type="PROSITE" id="PS50206"/>
    </source>
</evidence>
<dbReference type="CDD" id="cd01449">
    <property type="entry name" value="TST_Repeat_2"/>
    <property type="match status" value="1"/>
</dbReference>
<dbReference type="CDD" id="cd01448">
    <property type="entry name" value="TST_Repeat_1"/>
    <property type="match status" value="1"/>
</dbReference>
<keyword evidence="1 3" id="KW-0808">Transferase</keyword>
<dbReference type="GO" id="GO:0005739">
    <property type="term" value="C:mitochondrion"/>
    <property type="evidence" value="ECO:0007669"/>
    <property type="project" value="TreeGrafter"/>
</dbReference>
<evidence type="ECO:0000256" key="1">
    <source>
        <dbReference type="ARBA" id="ARBA00022679"/>
    </source>
</evidence>
<evidence type="ECO:0000256" key="3">
    <source>
        <dbReference type="RuleBase" id="RU000507"/>
    </source>
</evidence>
<dbReference type="Proteomes" id="UP000078348">
    <property type="component" value="Unassembled WGS sequence"/>
</dbReference>
<dbReference type="PROSITE" id="PS00380">
    <property type="entry name" value="RHODANESE_1"/>
    <property type="match status" value="1"/>
</dbReference>
<evidence type="ECO:0000313" key="6">
    <source>
        <dbReference type="Proteomes" id="UP000078348"/>
    </source>
</evidence>
<dbReference type="InterPro" id="IPR036873">
    <property type="entry name" value="Rhodanese-like_dom_sf"/>
</dbReference>
<sequence>MLSASRSLLSKCAKPSLLRTFSSYTPADGLVDPEWVQERIGKVRILDATLHLDPKREALREFKEQHIPGAQFFDINAVSDCQLKLPHMLPTAPFFKQCIEDMGLNDSDEIVVYDTHGLFSATRAWWMFRVFNRNAKVYVLNGGLPRWLAEKRPLESGNGYDTKQKGSFYVKPDYSLVCTFDEVMDLINAYKKGECSMTVIDTRPKGRFDGVVPEPRPGLTCGHMPGSVNIPFSSVVDPEKNFQFRSKEELRQLFESHGVDIQRKEPIVFSCGSGNTACAGLFAAHLLNRDAKGSVCVYDGSWSEYGAKPSAPYEKS</sequence>
<evidence type="ECO:0000256" key="2">
    <source>
        <dbReference type="ARBA" id="ARBA00022737"/>
    </source>
</evidence>
<dbReference type="PROSITE" id="PS50206">
    <property type="entry name" value="RHODANESE_3"/>
    <property type="match status" value="2"/>
</dbReference>
<dbReference type="STRING" id="478820.A0A196S7B9"/>
<dbReference type="PANTHER" id="PTHR11364">
    <property type="entry name" value="THIOSULFATE SULFERTANSFERASE"/>
    <property type="match status" value="1"/>
</dbReference>
<keyword evidence="2" id="KW-0677">Repeat</keyword>
<organism evidence="5 6">
    <name type="scientific">Blastocystis sp. subtype 1 (strain ATCC 50177 / NandII)</name>
    <dbReference type="NCBI Taxonomy" id="478820"/>
    <lineage>
        <taxon>Eukaryota</taxon>
        <taxon>Sar</taxon>
        <taxon>Stramenopiles</taxon>
        <taxon>Bigyra</taxon>
        <taxon>Opalozoa</taxon>
        <taxon>Opalinata</taxon>
        <taxon>Blastocystidae</taxon>
        <taxon>Blastocystis</taxon>
    </lineage>
</organism>
<keyword evidence="5" id="KW-0670">Pyruvate</keyword>
<dbReference type="GO" id="GO:0004792">
    <property type="term" value="F:thiosulfate-cyanide sulfurtransferase activity"/>
    <property type="evidence" value="ECO:0007669"/>
    <property type="project" value="InterPro"/>
</dbReference>